<keyword evidence="1" id="KW-0472">Membrane</keyword>
<name>A0ABN6XS49_9MICO</name>
<keyword evidence="1" id="KW-1133">Transmembrane helix</keyword>
<gene>
    <name evidence="2" type="ORF">GCM10025866_36030</name>
</gene>
<dbReference type="RefSeq" id="WP_286277556.1">
    <property type="nucleotide sequence ID" value="NZ_AP027731.1"/>
</dbReference>
<evidence type="ECO:0000313" key="3">
    <source>
        <dbReference type="Proteomes" id="UP001321498"/>
    </source>
</evidence>
<keyword evidence="1" id="KW-0812">Transmembrane</keyword>
<evidence type="ECO:0008006" key="4">
    <source>
        <dbReference type="Google" id="ProtNLM"/>
    </source>
</evidence>
<feature type="transmembrane region" description="Helical" evidence="1">
    <location>
        <begin position="55"/>
        <end position="76"/>
    </location>
</feature>
<reference evidence="3" key="1">
    <citation type="journal article" date="2019" name="Int. J. Syst. Evol. Microbiol.">
        <title>The Global Catalogue of Microorganisms (GCM) 10K type strain sequencing project: providing services to taxonomists for standard genome sequencing and annotation.</title>
        <authorList>
            <consortium name="The Broad Institute Genomics Platform"/>
            <consortium name="The Broad Institute Genome Sequencing Center for Infectious Disease"/>
            <person name="Wu L."/>
            <person name="Ma J."/>
        </authorList>
    </citation>
    <scope>NUCLEOTIDE SEQUENCE [LARGE SCALE GENOMIC DNA]</scope>
    <source>
        <strain evidence="3">NBRC 108725</strain>
    </source>
</reference>
<feature type="transmembrane region" description="Helical" evidence="1">
    <location>
        <begin position="21"/>
        <end position="43"/>
    </location>
</feature>
<protein>
    <recommendedName>
        <fullName evidence="4">PH (Pleckstrin Homology) domain-containing protein</fullName>
    </recommendedName>
</protein>
<organism evidence="2 3">
    <name type="scientific">Naasia aerilata</name>
    <dbReference type="NCBI Taxonomy" id="1162966"/>
    <lineage>
        <taxon>Bacteria</taxon>
        <taxon>Bacillati</taxon>
        <taxon>Actinomycetota</taxon>
        <taxon>Actinomycetes</taxon>
        <taxon>Micrococcales</taxon>
        <taxon>Microbacteriaceae</taxon>
        <taxon>Naasia</taxon>
    </lineage>
</organism>
<proteinExistence type="predicted"/>
<evidence type="ECO:0000256" key="1">
    <source>
        <dbReference type="SAM" id="Phobius"/>
    </source>
</evidence>
<sequence>MEEPPEDAPVLPHGWVRVGRYRWYTGWVALSYFATILICTYAAQLTLFLGRHLPLPVAVVTCVLLLGAVFGGTTLVQNLRYPQPWVNFDTGEFRSGRRTVPIAALTDATLTAVAPVRKKERAITLRFGAKGGPRAVFVLRDSRNRTIKKDTAVLLAELLRRSSIRMPESPHDPTGRFARYNFPGHLGKEDAVATVLDPPAWDDPLPVAQ</sequence>
<dbReference type="Proteomes" id="UP001321498">
    <property type="component" value="Chromosome"/>
</dbReference>
<keyword evidence="3" id="KW-1185">Reference proteome</keyword>
<accession>A0ABN6XS49</accession>
<evidence type="ECO:0000313" key="2">
    <source>
        <dbReference type="EMBL" id="BDZ47694.1"/>
    </source>
</evidence>
<dbReference type="EMBL" id="AP027731">
    <property type="protein sequence ID" value="BDZ47694.1"/>
    <property type="molecule type" value="Genomic_DNA"/>
</dbReference>